<keyword evidence="3" id="KW-1185">Reference proteome</keyword>
<dbReference type="RefSeq" id="WP_273687348.1">
    <property type="nucleotide sequence ID" value="NZ_CP117411.1"/>
</dbReference>
<dbReference type="Gene3D" id="3.90.1140.10">
    <property type="entry name" value="Cyclic phosphodiesterase"/>
    <property type="match status" value="1"/>
</dbReference>
<name>A0ABY7TJY4_9SPHN</name>
<evidence type="ECO:0000313" key="2">
    <source>
        <dbReference type="EMBL" id="WCT73260.1"/>
    </source>
</evidence>
<dbReference type="PANTHER" id="PTHR35561:SF1">
    <property type="entry name" value="RNA 2',3'-CYCLIC PHOSPHODIESTERASE"/>
    <property type="match status" value="1"/>
</dbReference>
<sequence length="183" mass="20157">MDHRCDRLFLALRPGTGEAAAIGRLVADHRVAGRAVRAEHWHVTLGLIGDFAGLCPRFVAMLLHSLGRAAFGACRLVFDQLVSGRQSVLLNASEPIAGVERLQRGLGRALGREGVPFPDPRDVRPHITLAYHGRGTLRPEERAVRDPILPISWQARELVLIHSHIGHQRHDVLGRWPLVTADG</sequence>
<proteinExistence type="predicted"/>
<dbReference type="Pfam" id="PF13563">
    <property type="entry name" value="2_5_RNA_ligase2"/>
    <property type="match status" value="1"/>
</dbReference>
<organism evidence="2 3">
    <name type="scientific">Sphingomonas naphthae</name>
    <dbReference type="NCBI Taxonomy" id="1813468"/>
    <lineage>
        <taxon>Bacteria</taxon>
        <taxon>Pseudomonadati</taxon>
        <taxon>Pseudomonadota</taxon>
        <taxon>Alphaproteobacteria</taxon>
        <taxon>Sphingomonadales</taxon>
        <taxon>Sphingomonadaceae</taxon>
        <taxon>Sphingomonas</taxon>
    </lineage>
</organism>
<dbReference type="SUPFAM" id="SSF55144">
    <property type="entry name" value="LigT-like"/>
    <property type="match status" value="1"/>
</dbReference>
<dbReference type="GO" id="GO:0016874">
    <property type="term" value="F:ligase activity"/>
    <property type="evidence" value="ECO:0007669"/>
    <property type="project" value="UniProtKB-KW"/>
</dbReference>
<reference evidence="2 3" key="1">
    <citation type="submission" date="2023-02" db="EMBL/GenBank/DDBJ databases">
        <title>Genome sequence of Sphingomonas naphthae.</title>
        <authorList>
            <person name="Kim S."/>
            <person name="Heo J."/>
            <person name="Kwon S.-W."/>
        </authorList>
    </citation>
    <scope>NUCLEOTIDE SEQUENCE [LARGE SCALE GENOMIC DNA]</scope>
    <source>
        <strain evidence="2 3">KACC 18716</strain>
    </source>
</reference>
<dbReference type="EMBL" id="CP117411">
    <property type="protein sequence ID" value="WCT73260.1"/>
    <property type="molecule type" value="Genomic_DNA"/>
</dbReference>
<accession>A0ABY7TJY4</accession>
<dbReference type="InterPro" id="IPR004175">
    <property type="entry name" value="RNA_CPDase"/>
</dbReference>
<evidence type="ECO:0000256" key="1">
    <source>
        <dbReference type="ARBA" id="ARBA00022801"/>
    </source>
</evidence>
<evidence type="ECO:0000313" key="3">
    <source>
        <dbReference type="Proteomes" id="UP001220395"/>
    </source>
</evidence>
<keyword evidence="2" id="KW-0436">Ligase</keyword>
<dbReference type="PANTHER" id="PTHR35561">
    <property type="entry name" value="RNA 2',3'-CYCLIC PHOSPHODIESTERASE"/>
    <property type="match status" value="1"/>
</dbReference>
<protein>
    <submittedName>
        <fullName evidence="2">2'-5' RNA ligase family protein</fullName>
    </submittedName>
</protein>
<dbReference type="Proteomes" id="UP001220395">
    <property type="component" value="Chromosome"/>
</dbReference>
<keyword evidence="1" id="KW-0378">Hydrolase</keyword>
<dbReference type="InterPro" id="IPR009097">
    <property type="entry name" value="Cyclic_Pdiesterase"/>
</dbReference>
<gene>
    <name evidence="2" type="ORF">PQ455_16825</name>
</gene>